<dbReference type="PANTHER" id="PTHR43429:SF3">
    <property type="entry name" value="NITRITE REDUCTASE [NAD(P)H]"/>
    <property type="match status" value="1"/>
</dbReference>
<accession>A0A382Y0G0</accession>
<dbReference type="GO" id="GO:0016491">
    <property type="term" value="F:oxidoreductase activity"/>
    <property type="evidence" value="ECO:0007669"/>
    <property type="project" value="InterPro"/>
</dbReference>
<evidence type="ECO:0000256" key="2">
    <source>
        <dbReference type="ARBA" id="ARBA00022630"/>
    </source>
</evidence>
<sequence>MANHVIVGGGPGGMNAIETIRGYDSDASITLICNEPAYTRMALPYYISGEVGEDHVLTGDQAYFSKLGVTTKFGSKVNSVDPGTNSVTLDDGSTVSYDNLLIATGSSPHKLNIAGADGNGVYNLWTIEDARKATAALSGDADVAFIGAGFIGFIILNAIHKVGAKAHVIELEGQVLPHMLDAQGASLVKTWLSKKGVS</sequence>
<reference evidence="5" key="1">
    <citation type="submission" date="2018-05" db="EMBL/GenBank/DDBJ databases">
        <authorList>
            <person name="Lanie J.A."/>
            <person name="Ng W.-L."/>
            <person name="Kazmierczak K.M."/>
            <person name="Andrzejewski T.M."/>
            <person name="Davidsen T.M."/>
            <person name="Wayne K.J."/>
            <person name="Tettelin H."/>
            <person name="Glass J.I."/>
            <person name="Rusch D."/>
            <person name="Podicherti R."/>
            <person name="Tsui H.-C.T."/>
            <person name="Winkler M.E."/>
        </authorList>
    </citation>
    <scope>NUCLEOTIDE SEQUENCE</scope>
</reference>
<dbReference type="InterPro" id="IPR023753">
    <property type="entry name" value="FAD/NAD-binding_dom"/>
</dbReference>
<dbReference type="InterPro" id="IPR036188">
    <property type="entry name" value="FAD/NAD-bd_sf"/>
</dbReference>
<protein>
    <recommendedName>
        <fullName evidence="4">FAD/NAD(P)-binding domain-containing protein</fullName>
    </recommendedName>
</protein>
<dbReference type="PRINTS" id="PR00411">
    <property type="entry name" value="PNDRDTASEI"/>
</dbReference>
<dbReference type="AlphaFoldDB" id="A0A382Y0G0"/>
<dbReference type="Gene3D" id="3.50.50.60">
    <property type="entry name" value="FAD/NAD(P)-binding domain"/>
    <property type="match status" value="2"/>
</dbReference>
<keyword evidence="2" id="KW-0285">Flavoprotein</keyword>
<feature type="non-terminal residue" evidence="5">
    <location>
        <position position="198"/>
    </location>
</feature>
<evidence type="ECO:0000256" key="3">
    <source>
        <dbReference type="ARBA" id="ARBA00022827"/>
    </source>
</evidence>
<dbReference type="Pfam" id="PF07992">
    <property type="entry name" value="Pyr_redox_2"/>
    <property type="match status" value="1"/>
</dbReference>
<feature type="domain" description="FAD/NAD(P)-binding" evidence="4">
    <location>
        <begin position="3"/>
        <end position="197"/>
    </location>
</feature>
<keyword evidence="3" id="KW-0274">FAD</keyword>
<dbReference type="PANTHER" id="PTHR43429">
    <property type="entry name" value="PYRIDINE NUCLEOTIDE-DISULFIDE OXIDOREDUCTASE DOMAIN-CONTAINING"/>
    <property type="match status" value="1"/>
</dbReference>
<evidence type="ECO:0000259" key="4">
    <source>
        <dbReference type="Pfam" id="PF07992"/>
    </source>
</evidence>
<comment type="cofactor">
    <cofactor evidence="1">
        <name>FAD</name>
        <dbReference type="ChEBI" id="CHEBI:57692"/>
    </cofactor>
</comment>
<evidence type="ECO:0000313" key="5">
    <source>
        <dbReference type="EMBL" id="SVD76529.1"/>
    </source>
</evidence>
<dbReference type="SUPFAM" id="SSF51905">
    <property type="entry name" value="FAD/NAD(P)-binding domain"/>
    <property type="match status" value="1"/>
</dbReference>
<proteinExistence type="predicted"/>
<organism evidence="5">
    <name type="scientific">marine metagenome</name>
    <dbReference type="NCBI Taxonomy" id="408172"/>
    <lineage>
        <taxon>unclassified sequences</taxon>
        <taxon>metagenomes</taxon>
        <taxon>ecological metagenomes</taxon>
    </lineage>
</organism>
<evidence type="ECO:0000256" key="1">
    <source>
        <dbReference type="ARBA" id="ARBA00001974"/>
    </source>
</evidence>
<name>A0A382Y0G0_9ZZZZ</name>
<dbReference type="PRINTS" id="PR00368">
    <property type="entry name" value="FADPNR"/>
</dbReference>
<dbReference type="EMBL" id="UINC01171785">
    <property type="protein sequence ID" value="SVD76529.1"/>
    <property type="molecule type" value="Genomic_DNA"/>
</dbReference>
<dbReference type="InterPro" id="IPR050260">
    <property type="entry name" value="FAD-bd_OxRdtase"/>
</dbReference>
<gene>
    <name evidence="5" type="ORF">METZ01_LOCUS429383</name>
</gene>